<name>A0A1X7S9F9_ZYMT9</name>
<dbReference type="Proteomes" id="UP000215127">
    <property type="component" value="Chromosome 13"/>
</dbReference>
<reference evidence="3 4" key="1">
    <citation type="submission" date="2016-06" db="EMBL/GenBank/DDBJ databases">
        <authorList>
            <person name="Kjaerup R.B."/>
            <person name="Dalgaard T.S."/>
            <person name="Juul-Madsen H.R."/>
        </authorList>
    </citation>
    <scope>NUCLEOTIDE SEQUENCE [LARGE SCALE GENOMIC DNA]</scope>
</reference>
<gene>
    <name evidence="3" type="ORF">ZT3D7_G11467</name>
</gene>
<dbReference type="InterPro" id="IPR036291">
    <property type="entry name" value="NAD(P)-bd_dom_sf"/>
</dbReference>
<dbReference type="CDD" id="cd05233">
    <property type="entry name" value="SDR_c"/>
    <property type="match status" value="1"/>
</dbReference>
<proteinExistence type="inferred from homology"/>
<keyword evidence="4" id="KW-1185">Reference proteome</keyword>
<dbReference type="SUPFAM" id="SSF51735">
    <property type="entry name" value="NAD(P)-binding Rossmann-fold domains"/>
    <property type="match status" value="1"/>
</dbReference>
<organism evidence="3 4">
    <name type="scientific">Zymoseptoria tritici (strain ST99CH_3D7)</name>
    <dbReference type="NCBI Taxonomy" id="1276538"/>
    <lineage>
        <taxon>Eukaryota</taxon>
        <taxon>Fungi</taxon>
        <taxon>Dikarya</taxon>
        <taxon>Ascomycota</taxon>
        <taxon>Pezizomycotina</taxon>
        <taxon>Dothideomycetes</taxon>
        <taxon>Dothideomycetidae</taxon>
        <taxon>Mycosphaerellales</taxon>
        <taxon>Mycosphaerellaceae</taxon>
        <taxon>Zymoseptoria</taxon>
    </lineage>
</organism>
<keyword evidence="2" id="KW-0560">Oxidoreductase</keyword>
<dbReference type="PANTHER" id="PTHR43008:SF4">
    <property type="entry name" value="CHAIN DEHYDROGENASE, PUTATIVE (AFU_ORTHOLOGUE AFUA_4G08710)-RELATED"/>
    <property type="match status" value="1"/>
</dbReference>
<evidence type="ECO:0000256" key="1">
    <source>
        <dbReference type="ARBA" id="ARBA00006484"/>
    </source>
</evidence>
<dbReference type="Gene3D" id="3.40.50.720">
    <property type="entry name" value="NAD(P)-binding Rossmann-like Domain"/>
    <property type="match status" value="1"/>
</dbReference>
<evidence type="ECO:0000313" key="4">
    <source>
        <dbReference type="Proteomes" id="UP000215127"/>
    </source>
</evidence>
<dbReference type="GO" id="GO:0016616">
    <property type="term" value="F:oxidoreductase activity, acting on the CH-OH group of donors, NAD or NADP as acceptor"/>
    <property type="evidence" value="ECO:0007669"/>
    <property type="project" value="UniProtKB-ARBA"/>
</dbReference>
<sequence>MDQFPDHWGIKFTPTIHTKAEGPTDPKNIKLSSSFVVVVTGAGKGLGYHIALAYAYAGAKGIVISSRTQSDLDKLTAELKAINPDLDIVSHTCDTTKDEEVRSLAEVTKKHFGRLDVVIANAGIISKYITKSDGKEYIPVGIVEDPDFERVIDTNFLGSYRVAKHFVPLLQATPNGIQAYVVITSLASQVKDSEMTPIAYNLSKLAVNRMAEQIHADHFERDGVTAFAGHPGTVLTPQTERHASTQKGSMWTDMLTDDVGLCGGFLTWLTKEKRMWLSGRYLSVNWDTEELEGRKDEVVEGDELTFKMVV</sequence>
<protein>
    <recommendedName>
        <fullName evidence="5">NAD(P)-binding protein</fullName>
    </recommendedName>
</protein>
<dbReference type="PANTHER" id="PTHR43008">
    <property type="entry name" value="BENZIL REDUCTASE"/>
    <property type="match status" value="1"/>
</dbReference>
<evidence type="ECO:0000313" key="3">
    <source>
        <dbReference type="EMBL" id="SMQ56312.1"/>
    </source>
</evidence>
<accession>A0A1X7S9F9</accession>
<dbReference type="Pfam" id="PF00106">
    <property type="entry name" value="adh_short"/>
    <property type="match status" value="1"/>
</dbReference>
<dbReference type="STRING" id="1276538.A0A1X7S9F9"/>
<dbReference type="PRINTS" id="PR00081">
    <property type="entry name" value="GDHRDH"/>
</dbReference>
<dbReference type="AlphaFoldDB" id="A0A1X7S9F9"/>
<comment type="similarity">
    <text evidence="1">Belongs to the short-chain dehydrogenases/reductases (SDR) family.</text>
</comment>
<dbReference type="GO" id="GO:0050664">
    <property type="term" value="F:oxidoreductase activity, acting on NAD(P)H, oxygen as acceptor"/>
    <property type="evidence" value="ECO:0007669"/>
    <property type="project" value="TreeGrafter"/>
</dbReference>
<dbReference type="InterPro" id="IPR002347">
    <property type="entry name" value="SDR_fam"/>
</dbReference>
<dbReference type="EMBL" id="LT853704">
    <property type="protein sequence ID" value="SMQ56312.1"/>
    <property type="molecule type" value="Genomic_DNA"/>
</dbReference>
<evidence type="ECO:0008006" key="5">
    <source>
        <dbReference type="Google" id="ProtNLM"/>
    </source>
</evidence>
<evidence type="ECO:0000256" key="2">
    <source>
        <dbReference type="ARBA" id="ARBA00023002"/>
    </source>
</evidence>